<keyword evidence="4 10" id="KW-0963">Cytoplasm</keyword>
<dbReference type="InterPro" id="IPR013114">
    <property type="entry name" value="FabA_FabZ"/>
</dbReference>
<dbReference type="Proteomes" id="UP000184529">
    <property type="component" value="Unassembled WGS sequence"/>
</dbReference>
<dbReference type="GO" id="GO:0005737">
    <property type="term" value="C:cytoplasm"/>
    <property type="evidence" value="ECO:0007669"/>
    <property type="project" value="UniProtKB-SubCell"/>
</dbReference>
<evidence type="ECO:0000313" key="11">
    <source>
        <dbReference type="EMBL" id="SHJ28235.1"/>
    </source>
</evidence>
<dbReference type="NCBIfam" id="NF000582">
    <property type="entry name" value="PRK00006.1"/>
    <property type="match status" value="1"/>
</dbReference>
<dbReference type="STRING" id="1121432.SAMN02745219_02179"/>
<dbReference type="CDD" id="cd01288">
    <property type="entry name" value="FabZ"/>
    <property type="match status" value="1"/>
</dbReference>
<reference evidence="12" key="1">
    <citation type="submission" date="2016-11" db="EMBL/GenBank/DDBJ databases">
        <authorList>
            <person name="Varghese N."/>
            <person name="Submissions S."/>
        </authorList>
    </citation>
    <scope>NUCLEOTIDE SEQUENCE [LARGE SCALE GENOMIC DNA]</scope>
    <source>
        <strain evidence="12">DSM 16057</strain>
    </source>
</reference>
<keyword evidence="6 10" id="KW-0441">Lipid A biosynthesis</keyword>
<dbReference type="GO" id="GO:0016020">
    <property type="term" value="C:membrane"/>
    <property type="evidence" value="ECO:0007669"/>
    <property type="project" value="GOC"/>
</dbReference>
<comment type="similarity">
    <text evidence="3 10">Belongs to the thioester dehydratase family. FabZ subfamily.</text>
</comment>
<evidence type="ECO:0000256" key="10">
    <source>
        <dbReference type="HAMAP-Rule" id="MF_00406"/>
    </source>
</evidence>
<keyword evidence="5 10" id="KW-0444">Lipid biosynthesis</keyword>
<organism evidence="11 12">
    <name type="scientific">Desulfofundulus thermosubterraneus DSM 16057</name>
    <dbReference type="NCBI Taxonomy" id="1121432"/>
    <lineage>
        <taxon>Bacteria</taxon>
        <taxon>Bacillati</taxon>
        <taxon>Bacillota</taxon>
        <taxon>Clostridia</taxon>
        <taxon>Eubacteriales</taxon>
        <taxon>Peptococcaceae</taxon>
        <taxon>Desulfofundulus</taxon>
    </lineage>
</organism>
<proteinExistence type="inferred from homology"/>
<evidence type="ECO:0000256" key="4">
    <source>
        <dbReference type="ARBA" id="ARBA00022490"/>
    </source>
</evidence>
<dbReference type="Gene3D" id="3.10.129.10">
    <property type="entry name" value="Hotdog Thioesterase"/>
    <property type="match status" value="1"/>
</dbReference>
<dbReference type="GO" id="GO:0009245">
    <property type="term" value="P:lipid A biosynthetic process"/>
    <property type="evidence" value="ECO:0007669"/>
    <property type="project" value="UniProtKB-UniRule"/>
</dbReference>
<evidence type="ECO:0000256" key="3">
    <source>
        <dbReference type="ARBA" id="ARBA00009174"/>
    </source>
</evidence>
<dbReference type="PANTHER" id="PTHR30272">
    <property type="entry name" value="3-HYDROXYACYL-[ACYL-CARRIER-PROTEIN] DEHYDRATASE"/>
    <property type="match status" value="1"/>
</dbReference>
<evidence type="ECO:0000256" key="5">
    <source>
        <dbReference type="ARBA" id="ARBA00022516"/>
    </source>
</evidence>
<dbReference type="GO" id="GO:0006633">
    <property type="term" value="P:fatty acid biosynthetic process"/>
    <property type="evidence" value="ECO:0007669"/>
    <property type="project" value="UniProtKB-UniRule"/>
</dbReference>
<comment type="subcellular location">
    <subcellularLocation>
        <location evidence="2 10">Cytoplasm</location>
    </subcellularLocation>
</comment>
<comment type="function">
    <text evidence="9 10">Involved in unsaturated fatty acids biosynthesis. Catalyzes the dehydration of short chain beta-hydroxyacyl-ACPs and long chain saturated and unsaturated beta-hydroxyacyl-ACPs.</text>
</comment>
<keyword evidence="12" id="KW-1185">Reference proteome</keyword>
<keyword evidence="7 10" id="KW-0443">Lipid metabolism</keyword>
<evidence type="ECO:0000256" key="6">
    <source>
        <dbReference type="ARBA" id="ARBA00022556"/>
    </source>
</evidence>
<evidence type="ECO:0000256" key="7">
    <source>
        <dbReference type="ARBA" id="ARBA00023098"/>
    </source>
</evidence>
<dbReference type="FunFam" id="3.10.129.10:FF:000001">
    <property type="entry name" value="3-hydroxyacyl-[acyl-carrier-protein] dehydratase FabZ"/>
    <property type="match status" value="1"/>
</dbReference>
<name>A0A1M6I1C4_9FIRM</name>
<protein>
    <recommendedName>
        <fullName evidence="10">3-hydroxyacyl-[acyl-carrier-protein] dehydratase FabZ</fullName>
        <ecNumber evidence="10">4.2.1.59</ecNumber>
    </recommendedName>
    <alternativeName>
        <fullName evidence="10">(3R)-hydroxymyristoyl-[acyl-carrier-protein] dehydratase</fullName>
        <shortName evidence="10">(3R)-hydroxymyristoyl-ACP dehydrase</shortName>
    </alternativeName>
    <alternativeName>
        <fullName evidence="10">Beta-hydroxyacyl-ACP dehydratase</fullName>
    </alternativeName>
</protein>
<dbReference type="GO" id="GO:0019171">
    <property type="term" value="F:(3R)-hydroxyacyl-[acyl-carrier-protein] dehydratase activity"/>
    <property type="evidence" value="ECO:0007669"/>
    <property type="project" value="UniProtKB-EC"/>
</dbReference>
<evidence type="ECO:0000313" key="12">
    <source>
        <dbReference type="Proteomes" id="UP000184529"/>
    </source>
</evidence>
<dbReference type="EMBL" id="FQZM01000026">
    <property type="protein sequence ID" value="SHJ28235.1"/>
    <property type="molecule type" value="Genomic_DNA"/>
</dbReference>
<dbReference type="HAMAP" id="MF_00406">
    <property type="entry name" value="FabZ"/>
    <property type="match status" value="1"/>
</dbReference>
<keyword evidence="8 10" id="KW-0456">Lyase</keyword>
<accession>A0A1M6I1C4</accession>
<dbReference type="EC" id="4.2.1.59" evidence="10"/>
<comment type="catalytic activity">
    <reaction evidence="1 10">
        <text>a (3R)-hydroxyacyl-[ACP] = a (2E)-enoyl-[ACP] + H2O</text>
        <dbReference type="Rhea" id="RHEA:13097"/>
        <dbReference type="Rhea" id="RHEA-COMP:9925"/>
        <dbReference type="Rhea" id="RHEA-COMP:9945"/>
        <dbReference type="ChEBI" id="CHEBI:15377"/>
        <dbReference type="ChEBI" id="CHEBI:78784"/>
        <dbReference type="ChEBI" id="CHEBI:78827"/>
        <dbReference type="EC" id="4.2.1.59"/>
    </reaction>
</comment>
<dbReference type="AlphaFoldDB" id="A0A1M6I1C4"/>
<dbReference type="InterPro" id="IPR029069">
    <property type="entry name" value="HotDog_dom_sf"/>
</dbReference>
<gene>
    <name evidence="10" type="primary">fabZ</name>
    <name evidence="11" type="ORF">SAMN02745219_02179</name>
</gene>
<sequence>MLGRIRVKAILLKYLRKGVSHRLQPGKRMLDVRSIQKILPHRYPFLLVDRILEVEEGKRAVGIKNVTINEPFFAGHFPGHPVMPGVLIIEAMAQVGAVALLKMPEFAGKLALFAGIDKARFRRQVVPGDQLYIEVQILKMRGGIGKAAGRVMVGDQLAAEAELIFAVE</sequence>
<dbReference type="Pfam" id="PF07977">
    <property type="entry name" value="FabA"/>
    <property type="match status" value="1"/>
</dbReference>
<feature type="active site" evidence="10">
    <location>
        <position position="76"/>
    </location>
</feature>
<evidence type="ECO:0000256" key="1">
    <source>
        <dbReference type="ARBA" id="ARBA00001055"/>
    </source>
</evidence>
<evidence type="ECO:0000256" key="9">
    <source>
        <dbReference type="ARBA" id="ARBA00025049"/>
    </source>
</evidence>
<evidence type="ECO:0000256" key="8">
    <source>
        <dbReference type="ARBA" id="ARBA00023239"/>
    </source>
</evidence>
<dbReference type="NCBIfam" id="TIGR01750">
    <property type="entry name" value="fabZ"/>
    <property type="match status" value="1"/>
</dbReference>
<dbReference type="SUPFAM" id="SSF54637">
    <property type="entry name" value="Thioesterase/thiol ester dehydrase-isomerase"/>
    <property type="match status" value="1"/>
</dbReference>
<dbReference type="PANTHER" id="PTHR30272:SF1">
    <property type="entry name" value="3-HYDROXYACYL-[ACYL-CARRIER-PROTEIN] DEHYDRATASE"/>
    <property type="match status" value="1"/>
</dbReference>
<dbReference type="InterPro" id="IPR010084">
    <property type="entry name" value="FabZ"/>
</dbReference>
<evidence type="ECO:0000256" key="2">
    <source>
        <dbReference type="ARBA" id="ARBA00004496"/>
    </source>
</evidence>